<dbReference type="Gene3D" id="3.40.50.300">
    <property type="entry name" value="P-loop containing nucleotide triphosphate hydrolases"/>
    <property type="match status" value="1"/>
</dbReference>
<evidence type="ECO:0000256" key="1">
    <source>
        <dbReference type="ARBA" id="ARBA00001946"/>
    </source>
</evidence>
<sequence>MAAPVFTFVGDLLHQAAIFDQKDLLRSLLKAGVHGDANSPDARGLTPLHTAALHNSAECLAELLQWKGDANLQSYKEDNCSTALHHAARNGHLRCLKVLVDAGAKVDMKNNEGKTALQVALEKGECESAKYLKTVEAIRRQAREEEVAQELFCCCTLGDFARVQELMEEASTTTINKLYQGGTTLLYKACQGGHLEVVKLLLSKGADGSPNTLTGISPLYAACLSANNELVRVIVHAIPQAINVPSKMDRSTALHVAAGEGLEEIVKILLQVPKDGEELMVCNRIDTSASTSSGLTALHLAAQGGWVEVVQQLLNCGHKCAGPCHAVLSPSLNATTITGQTALHDAVILGHREVVGLLIKHGADVNIASNAEQPKDHSYIASACFPLETSCLQGDLEMIKLLLSNGAEDVEHKCLNSAIMAERTEVITVLLQQGAQVDREHKLHPSRTSSSPEEIWRLEASPVSLLWNGMKLAKLEKQWIFGAASGINPYNERFSGTLHPSLKTITRVDISTNKLSKLPIVLFQLPALKNLSVSQNELSGLPSDWIGGRKDVSASCGLKAGKRYSSCENIHENFIFEESCQDFTYAESGWNCPHLEEIELHHNSLTTLPMCLFELPMLKVLNVSHNDIQTVPFEMWVAPALKILDLKGNYLKKLPVLKIKRKGTTANGKSSSLPRAKILSLSKDSLDSSQMNGAFESKSPKTASGENTGKQPHPLKMFHHSQLWGTQHGDDVEDSDSEEEDIEPSKGSTLQKLDLSSNQISKIPLGLSCLATNLVTLNLSNNHIADVPSLALFPISLGTLDLSHNNLTSFFPISENALYGNVAEHRCYSVMEGQRPRMRQRRVSAESGLRKRGKVRHCRHSKHRILPHLKRLDLNNNKLEEVYFSIPRNRAASAATLSENSPSNSRGPSVLYPSLQSLTLSQNSELTTLPRDIKVLSKLGSLHLNKTKITLLPPEVGLLSELWDLQYQELQLQNIEASVLERKKTKDIVGYLRSVLEKSEPYPSMKLMFVGVANIGKTTLLNQLRQEGTGSFQNSPPVGWSDRKLRKRRSASTIGRSKKADVNISTVGVDVCDWIYPKKSDFGFGRTDNRPSIKFSTWDFGGQQEYYATHQCFLSHRSLYIAMWKVTDKEQGVNDIEPWLLNIQARAPDSPVIIVGTHYDCLDDRERRSDCLANLRSMISDNYIATEFGGRVLNTRERGLPKVMAMIEVSCKTGYNIRELRQLIYKTSYEIKEKGSRIPLLKTPVPASYIAVEEAVGVIRERCYRDDQTPVLKSEQFSAAVEEELAKHKLQLRGPEELQQATRFLHDNGVLLHYDDPLLRDLYFLDPQWLCDMLAHVVTIREVNPHMNNGVMKRSDLSQIFRSERFPANLMSQYINLLSKFEVALQWSAEFLLVPSLLPNTQQDTNQPVAAGVSRAVAQAMNVSAYVKPKVLRRQYVMSYIPSGFWPRLMTRVIQDERIRDAVKSCCQLASGGLVQEGDIEKLASVAQAEWSCWKTGVELTCFGVKLLRICELEGRPFYGAPDDVVNPLYFRHEVHDTSHYSTIEVVTTCVRIGMEKFEQSKRIGGRRMNRAKKDGESRREGSKLIGFKVKSVTDSNLQSSARLIAITAEHMDTLITDWFPGLDNITVQGYRLVTRLIPCTKCIMAVCGVTEEEIKRPNAAEASGSSVGQSSQDSAIHLSTTDGSSASASPWPSPVHSTRKAEEDGEVPLCSLLLQDSPQIPVRNRLPSETERFTFGSVSSGRGTEEESSSCFDYTSDQSSDSRGSQGSESSQSGSPERGGSRRWRRDKTRVSSESEESDGSDMNSKSREKDAPDQEEHESGSMDSTGSFQRGSDKYGSFRQHHDKDDLVIYSFEFEECVLAVYNSEPIECNVHGQLDLKELAPDIMFEDIAPDMNIQASDLTRGRFLGKGTFGSVFRGEMRLSSGTSNTVAMKMPLNHEVGDDAQPEDQQMAEAAKKRLHANPTLELNDAYRTVRQEMSILLPLRHQNIVSLLGFCLNPFCMILEFAPQGALDRILANYRRAGVRLNAYVTQKCIIQCASALKYLHRHHIIYRDLKSENILVWSFPAPTISDDTNHQVTIKLADYGISRSAAMSGMKGLGGTPGFMAPEIEKYVGKELYTDKVDSFSFGMYIYELVTLHQPFYDLNAAQVKQLIVDGGRPPLTAKDKKAPVFVLDLMAWCWQQEADRRPSSHHISLLSSTTEFSRLADVISFDKQLGLNCAVTAGSRVSQTSRTDGGPSVGSEVWLCRSELVAGLGTGKVSVLSYSRDRCYHKKEFSVGKSQIRIACSVGSSVWLGTESGTLHVYCAMTYKQLCQGSIRSNRYIMKMIHVPQANWVLVALADGSVLAYNDNISNHYHYSETTTPGQPPIHELLPNREYTGNGNIIHSIAALPLKKSRAETPEGAGNAADSSAEDSDAPSSPRDEYICEVWCGQEKGKITVLDGEELKQIFAISVEDSEPDSVAKRDHSVSHLETCQVTGISIAGENDPLWRSVWVALYPGTRVFRWDAWEKKIVRSVDCSQYKPKFEGPKTKVPLRRGADQNPLSATRAQVNSLLVVDKELYIGTSWGCILVCNNLSLMVYTVIRCHEETVKNLLPLVTTPVSSSQSTGEKKKALVLSCGRGYRSLGSSLYGHTQYPSRRSGKTFLKSESTILVWLADSWES</sequence>
<dbReference type="Pfam" id="PF13855">
    <property type="entry name" value="LRR_8"/>
    <property type="match status" value="1"/>
</dbReference>
<keyword evidence="4" id="KW-0723">Serine/threonine-protein kinase</keyword>
<accession>A0AAD9VDR5</accession>
<evidence type="ECO:0000259" key="18">
    <source>
        <dbReference type="PROSITE" id="PS51424"/>
    </source>
</evidence>
<evidence type="ECO:0000256" key="4">
    <source>
        <dbReference type="ARBA" id="ARBA00022527"/>
    </source>
</evidence>
<evidence type="ECO:0000256" key="2">
    <source>
        <dbReference type="ARBA" id="ARBA00008171"/>
    </source>
</evidence>
<dbReference type="InterPro" id="IPR025875">
    <property type="entry name" value="Leu-rich_rpt_4"/>
</dbReference>
<dbReference type="GO" id="GO:0005737">
    <property type="term" value="C:cytoplasm"/>
    <property type="evidence" value="ECO:0007669"/>
    <property type="project" value="UniProtKB-ARBA"/>
</dbReference>
<keyword evidence="5" id="KW-0433">Leucine-rich repeat</keyword>
<evidence type="ECO:0000256" key="11">
    <source>
        <dbReference type="ARBA" id="ARBA00023043"/>
    </source>
</evidence>
<dbReference type="Gene3D" id="3.30.70.1390">
    <property type="entry name" value="ROC domain from the Parkinson's disease-associated leucine-rich repeat kinase 2"/>
    <property type="match status" value="1"/>
</dbReference>
<feature type="region of interest" description="Disordered" evidence="16">
    <location>
        <begin position="684"/>
        <end position="750"/>
    </location>
</feature>
<reference evidence="19" key="1">
    <citation type="journal article" date="2023" name="G3 (Bethesda)">
        <title>Whole genome assembly and annotation of the endangered Caribbean coral Acropora cervicornis.</title>
        <authorList>
            <person name="Selwyn J.D."/>
            <person name="Vollmer S.V."/>
        </authorList>
    </citation>
    <scope>NUCLEOTIDE SEQUENCE</scope>
    <source>
        <strain evidence="19">K2</strain>
    </source>
</reference>
<dbReference type="PROSITE" id="PS00107">
    <property type="entry name" value="PROTEIN_KINASE_ATP"/>
    <property type="match status" value="1"/>
</dbReference>
<dbReference type="EMBL" id="JARQWQ010000007">
    <property type="protein sequence ID" value="KAK2570619.1"/>
    <property type="molecule type" value="Genomic_DNA"/>
</dbReference>
<feature type="domain" description="Protein kinase" evidence="17">
    <location>
        <begin position="1902"/>
        <end position="2205"/>
    </location>
</feature>
<evidence type="ECO:0000256" key="6">
    <source>
        <dbReference type="ARBA" id="ARBA00022679"/>
    </source>
</evidence>
<comment type="catalytic activity">
    <reaction evidence="13">
        <text>L-seryl-[protein] + ATP = O-phospho-L-seryl-[protein] + ADP + H(+)</text>
        <dbReference type="Rhea" id="RHEA:17989"/>
        <dbReference type="Rhea" id="RHEA-COMP:9863"/>
        <dbReference type="Rhea" id="RHEA-COMP:11604"/>
        <dbReference type="ChEBI" id="CHEBI:15378"/>
        <dbReference type="ChEBI" id="CHEBI:29999"/>
        <dbReference type="ChEBI" id="CHEBI:30616"/>
        <dbReference type="ChEBI" id="CHEBI:83421"/>
        <dbReference type="ChEBI" id="CHEBI:456216"/>
        <dbReference type="EC" id="2.7.11.1"/>
    </reaction>
</comment>
<feature type="region of interest" description="Disordered" evidence="16">
    <location>
        <begin position="1734"/>
        <end position="1839"/>
    </location>
</feature>
<feature type="binding site" evidence="15">
    <location>
        <position position="1934"/>
    </location>
    <ligand>
        <name>ATP</name>
        <dbReference type="ChEBI" id="CHEBI:30616"/>
    </ligand>
</feature>
<dbReference type="InterPro" id="IPR036770">
    <property type="entry name" value="Ankyrin_rpt-contain_sf"/>
</dbReference>
<dbReference type="Pfam" id="PF08477">
    <property type="entry name" value="Roc"/>
    <property type="match status" value="1"/>
</dbReference>
<feature type="compositionally biased region" description="Polar residues" evidence="16">
    <location>
        <begin position="1823"/>
        <end position="1832"/>
    </location>
</feature>
<organism evidence="19 20">
    <name type="scientific">Acropora cervicornis</name>
    <name type="common">Staghorn coral</name>
    <dbReference type="NCBI Taxonomy" id="6130"/>
    <lineage>
        <taxon>Eukaryota</taxon>
        <taxon>Metazoa</taxon>
        <taxon>Cnidaria</taxon>
        <taxon>Anthozoa</taxon>
        <taxon>Hexacorallia</taxon>
        <taxon>Scleractinia</taxon>
        <taxon>Astrocoeniina</taxon>
        <taxon>Acroporidae</taxon>
        <taxon>Acropora</taxon>
    </lineage>
</organism>
<feature type="compositionally biased region" description="Acidic residues" evidence="16">
    <location>
        <begin position="731"/>
        <end position="742"/>
    </location>
</feature>
<dbReference type="Pfam" id="PF12799">
    <property type="entry name" value="LRR_4"/>
    <property type="match status" value="1"/>
</dbReference>
<dbReference type="PROSITE" id="PS50297">
    <property type="entry name" value="ANK_REP_REGION"/>
    <property type="match status" value="6"/>
</dbReference>
<dbReference type="PROSITE" id="PS50011">
    <property type="entry name" value="PROTEIN_KINASE_DOM"/>
    <property type="match status" value="1"/>
</dbReference>
<gene>
    <name evidence="19" type="ORF">P5673_004303</name>
</gene>
<keyword evidence="7" id="KW-0677">Repeat</keyword>
<dbReference type="SUPFAM" id="SSF50978">
    <property type="entry name" value="WD40 repeat-like"/>
    <property type="match status" value="1"/>
</dbReference>
<dbReference type="GO" id="GO:0004674">
    <property type="term" value="F:protein serine/threonine kinase activity"/>
    <property type="evidence" value="ECO:0007669"/>
    <property type="project" value="UniProtKB-KW"/>
</dbReference>
<evidence type="ECO:0000256" key="16">
    <source>
        <dbReference type="SAM" id="MobiDB-lite"/>
    </source>
</evidence>
<dbReference type="InterPro" id="IPR027417">
    <property type="entry name" value="P-loop_NTPase"/>
</dbReference>
<feature type="repeat" description="ANK" evidence="14">
    <location>
        <begin position="79"/>
        <end position="111"/>
    </location>
</feature>
<evidence type="ECO:0000313" key="19">
    <source>
        <dbReference type="EMBL" id="KAK2570619.1"/>
    </source>
</evidence>
<dbReference type="EC" id="2.7.11.1" evidence="3"/>
<dbReference type="InterPro" id="IPR003591">
    <property type="entry name" value="Leu-rich_rpt_typical-subtyp"/>
</dbReference>
<evidence type="ECO:0000256" key="9">
    <source>
        <dbReference type="ARBA" id="ARBA00022777"/>
    </source>
</evidence>
<keyword evidence="20" id="KW-1185">Reference proteome</keyword>
<evidence type="ECO:0000256" key="5">
    <source>
        <dbReference type="ARBA" id="ARBA00022614"/>
    </source>
</evidence>
<dbReference type="SUPFAM" id="SSF48403">
    <property type="entry name" value="Ankyrin repeat"/>
    <property type="match status" value="2"/>
</dbReference>
<dbReference type="PROSITE" id="PS51450">
    <property type="entry name" value="LRR"/>
    <property type="match status" value="3"/>
</dbReference>
<dbReference type="InterPro" id="IPR020859">
    <property type="entry name" value="ROC"/>
</dbReference>
<dbReference type="InterPro" id="IPR002110">
    <property type="entry name" value="Ankyrin_rpt"/>
</dbReference>
<evidence type="ECO:0000256" key="12">
    <source>
        <dbReference type="ARBA" id="ARBA00047899"/>
    </source>
</evidence>
<feature type="repeat" description="ANK" evidence="14">
    <location>
        <begin position="249"/>
        <end position="271"/>
    </location>
</feature>
<dbReference type="Pfam" id="PF07714">
    <property type="entry name" value="PK_Tyr_Ser-Thr"/>
    <property type="match status" value="1"/>
</dbReference>
<dbReference type="PROSITE" id="PS00108">
    <property type="entry name" value="PROTEIN_KINASE_ST"/>
    <property type="match status" value="1"/>
</dbReference>
<dbReference type="SUPFAM" id="SSF52058">
    <property type="entry name" value="L domain-like"/>
    <property type="match status" value="1"/>
</dbReference>
<dbReference type="PRINTS" id="PR01415">
    <property type="entry name" value="ANKYRIN"/>
</dbReference>
<feature type="compositionally biased region" description="Polar residues" evidence="16">
    <location>
        <begin position="700"/>
        <end position="710"/>
    </location>
</feature>
<feature type="compositionally biased region" description="Low complexity" evidence="16">
    <location>
        <begin position="1757"/>
        <end position="1779"/>
    </location>
</feature>
<feature type="compositionally biased region" description="Basic and acidic residues" evidence="16">
    <location>
        <begin position="1806"/>
        <end position="1822"/>
    </location>
</feature>
<dbReference type="InterPro" id="IPR032675">
    <property type="entry name" value="LRR_dom_sf"/>
</dbReference>
<dbReference type="GO" id="GO:0009966">
    <property type="term" value="P:regulation of signal transduction"/>
    <property type="evidence" value="ECO:0007669"/>
    <property type="project" value="UniProtKB-ARBA"/>
</dbReference>
<dbReference type="InterPro" id="IPR008271">
    <property type="entry name" value="Ser/Thr_kinase_AS"/>
</dbReference>
<evidence type="ECO:0000256" key="10">
    <source>
        <dbReference type="ARBA" id="ARBA00022840"/>
    </source>
</evidence>
<dbReference type="Pfam" id="PF12796">
    <property type="entry name" value="Ank_2"/>
    <property type="match status" value="3"/>
</dbReference>
<keyword evidence="6" id="KW-0808">Transferase</keyword>
<dbReference type="SMART" id="SM00220">
    <property type="entry name" value="S_TKc"/>
    <property type="match status" value="1"/>
</dbReference>
<evidence type="ECO:0000259" key="17">
    <source>
        <dbReference type="PROSITE" id="PS50011"/>
    </source>
</evidence>
<evidence type="ECO:0000256" key="15">
    <source>
        <dbReference type="PROSITE-ProRule" id="PRU10141"/>
    </source>
</evidence>
<comment type="similarity">
    <text evidence="2">Belongs to the protein kinase superfamily. TKL Ser/Thr protein kinase family. ROCO subfamily.</text>
</comment>
<evidence type="ECO:0000256" key="8">
    <source>
        <dbReference type="ARBA" id="ARBA00022741"/>
    </source>
</evidence>
<evidence type="ECO:0000256" key="13">
    <source>
        <dbReference type="ARBA" id="ARBA00048679"/>
    </source>
</evidence>
<dbReference type="GO" id="GO:0005525">
    <property type="term" value="F:GTP binding"/>
    <property type="evidence" value="ECO:0007669"/>
    <property type="project" value="UniProtKB-KW"/>
</dbReference>
<comment type="catalytic activity">
    <reaction evidence="12">
        <text>L-threonyl-[protein] + ATP = O-phospho-L-threonyl-[protein] + ADP + H(+)</text>
        <dbReference type="Rhea" id="RHEA:46608"/>
        <dbReference type="Rhea" id="RHEA-COMP:11060"/>
        <dbReference type="Rhea" id="RHEA-COMP:11605"/>
        <dbReference type="ChEBI" id="CHEBI:15378"/>
        <dbReference type="ChEBI" id="CHEBI:30013"/>
        <dbReference type="ChEBI" id="CHEBI:30616"/>
        <dbReference type="ChEBI" id="CHEBI:61977"/>
        <dbReference type="ChEBI" id="CHEBI:456216"/>
        <dbReference type="EC" id="2.7.11.1"/>
    </reaction>
</comment>
<keyword evidence="8 15" id="KW-0547">Nucleotide-binding</keyword>
<comment type="cofactor">
    <cofactor evidence="1">
        <name>Mg(2+)</name>
        <dbReference type="ChEBI" id="CHEBI:18420"/>
    </cofactor>
</comment>
<dbReference type="InterPro" id="IPR011009">
    <property type="entry name" value="Kinase-like_dom_sf"/>
</dbReference>
<comment type="caution">
    <text evidence="19">The sequence shown here is derived from an EMBL/GenBank/DDBJ whole genome shotgun (WGS) entry which is preliminary data.</text>
</comment>
<dbReference type="Proteomes" id="UP001249851">
    <property type="component" value="Unassembled WGS sequence"/>
</dbReference>
<reference evidence="19" key="2">
    <citation type="journal article" date="2023" name="Science">
        <title>Genomic signatures of disease resistance in endangered staghorn corals.</title>
        <authorList>
            <person name="Vollmer S.V."/>
            <person name="Selwyn J.D."/>
            <person name="Despard B.A."/>
            <person name="Roesel C.L."/>
        </authorList>
    </citation>
    <scope>NUCLEOTIDE SEQUENCE</scope>
    <source>
        <strain evidence="19">K2</strain>
    </source>
</reference>
<feature type="repeat" description="ANK" evidence="14">
    <location>
        <begin position="338"/>
        <end position="370"/>
    </location>
</feature>
<evidence type="ECO:0000313" key="20">
    <source>
        <dbReference type="Proteomes" id="UP001249851"/>
    </source>
</evidence>
<dbReference type="SMART" id="SM00364">
    <property type="entry name" value="LRR_BAC"/>
    <property type="match status" value="7"/>
</dbReference>
<dbReference type="SMART" id="SM00369">
    <property type="entry name" value="LRR_TYP"/>
    <property type="match status" value="7"/>
</dbReference>
<dbReference type="InterPro" id="IPR001611">
    <property type="entry name" value="Leu-rich_rpt"/>
</dbReference>
<dbReference type="InterPro" id="IPR000719">
    <property type="entry name" value="Prot_kinase_dom"/>
</dbReference>
<feature type="compositionally biased region" description="Low complexity" evidence="16">
    <location>
        <begin position="1660"/>
        <end position="1676"/>
    </location>
</feature>
<dbReference type="InterPro" id="IPR017441">
    <property type="entry name" value="Protein_kinase_ATP_BS"/>
</dbReference>
<name>A0AAD9VDR5_ACRCE</name>
<dbReference type="InterPro" id="IPR036388">
    <property type="entry name" value="WH-like_DNA-bd_sf"/>
</dbReference>
<dbReference type="Gene3D" id="1.25.40.20">
    <property type="entry name" value="Ankyrin repeat-containing domain"/>
    <property type="match status" value="3"/>
</dbReference>
<feature type="repeat" description="ANK" evidence="14">
    <location>
        <begin position="43"/>
        <end position="75"/>
    </location>
</feature>
<feature type="region of interest" description="Disordered" evidence="16">
    <location>
        <begin position="1659"/>
        <end position="1705"/>
    </location>
</feature>
<keyword evidence="10 15" id="KW-0067">ATP-binding</keyword>
<dbReference type="PROSITE" id="PS51424">
    <property type="entry name" value="ROC"/>
    <property type="match status" value="1"/>
</dbReference>
<feature type="repeat" description="ANK" evidence="14">
    <location>
        <begin position="181"/>
        <end position="207"/>
    </location>
</feature>
<keyword evidence="9 19" id="KW-0418">Kinase</keyword>
<dbReference type="SMART" id="SM00248">
    <property type="entry name" value="ANK"/>
    <property type="match status" value="10"/>
</dbReference>
<dbReference type="Pfam" id="PF16095">
    <property type="entry name" value="COR-A"/>
    <property type="match status" value="1"/>
</dbReference>
<dbReference type="PANTHER" id="PTHR24198:SF169">
    <property type="entry name" value="NON-SPECIFIC SERINE_THREONINE PROTEIN KINASE"/>
    <property type="match status" value="1"/>
</dbReference>
<dbReference type="Gene3D" id="1.10.510.10">
    <property type="entry name" value="Transferase(Phosphotransferase) domain 1"/>
    <property type="match status" value="1"/>
</dbReference>
<dbReference type="PROSITE" id="PS50088">
    <property type="entry name" value="ANK_REPEAT"/>
    <property type="match status" value="6"/>
</dbReference>
<dbReference type="InterPro" id="IPR001245">
    <property type="entry name" value="Ser-Thr/Tyr_kinase_cat_dom"/>
</dbReference>
<dbReference type="SUPFAM" id="SSF56112">
    <property type="entry name" value="Protein kinase-like (PK-like)"/>
    <property type="match status" value="1"/>
</dbReference>
<evidence type="ECO:0000256" key="7">
    <source>
        <dbReference type="ARBA" id="ARBA00022737"/>
    </source>
</evidence>
<feature type="region of interest" description="Disordered" evidence="16">
    <location>
        <begin position="2397"/>
        <end position="2422"/>
    </location>
</feature>
<proteinExistence type="inferred from homology"/>
<dbReference type="Gene3D" id="1.10.10.10">
    <property type="entry name" value="Winged helix-like DNA-binding domain superfamily/Winged helix DNA-binding domain"/>
    <property type="match status" value="1"/>
</dbReference>
<dbReference type="PRINTS" id="PR00449">
    <property type="entry name" value="RASTRNSFRMNG"/>
</dbReference>
<dbReference type="Gene3D" id="3.80.10.10">
    <property type="entry name" value="Ribonuclease Inhibitor"/>
    <property type="match status" value="4"/>
</dbReference>
<dbReference type="GO" id="GO:0005524">
    <property type="term" value="F:ATP binding"/>
    <property type="evidence" value="ECO:0007669"/>
    <property type="project" value="UniProtKB-UniRule"/>
</dbReference>
<keyword evidence="11 14" id="KW-0040">ANK repeat</keyword>
<dbReference type="SUPFAM" id="SSF52540">
    <property type="entry name" value="P-loop containing nucleoside triphosphate hydrolases"/>
    <property type="match status" value="1"/>
</dbReference>
<evidence type="ECO:0000256" key="14">
    <source>
        <dbReference type="PROSITE-ProRule" id="PRU00023"/>
    </source>
</evidence>
<protein>
    <recommendedName>
        <fullName evidence="3">non-specific serine/threonine protein kinase</fullName>
        <ecNumber evidence="3">2.7.11.1</ecNumber>
    </recommendedName>
</protein>
<feature type="repeat" description="ANK" evidence="14">
    <location>
        <begin position="293"/>
        <end position="317"/>
    </location>
</feature>
<evidence type="ECO:0000256" key="3">
    <source>
        <dbReference type="ARBA" id="ARBA00012513"/>
    </source>
</evidence>
<feature type="domain" description="Roc" evidence="18">
    <location>
        <begin position="998"/>
        <end position="1231"/>
    </location>
</feature>
<dbReference type="InterPro" id="IPR036322">
    <property type="entry name" value="WD40_repeat_dom_sf"/>
</dbReference>
<dbReference type="InterPro" id="IPR032171">
    <property type="entry name" value="COR-A"/>
</dbReference>
<dbReference type="PANTHER" id="PTHR24198">
    <property type="entry name" value="ANKYRIN REPEAT AND PROTEIN KINASE DOMAIN-CONTAINING PROTEIN"/>
    <property type="match status" value="1"/>
</dbReference>